<keyword evidence="3" id="KW-1185">Reference proteome</keyword>
<feature type="signal peptide" evidence="1">
    <location>
        <begin position="1"/>
        <end position="22"/>
    </location>
</feature>
<dbReference type="Gene3D" id="2.120.10.30">
    <property type="entry name" value="TolB, C-terminal domain"/>
    <property type="match status" value="1"/>
</dbReference>
<comment type="caution">
    <text evidence="2">The sequence shown here is derived from an EMBL/GenBank/DDBJ whole genome shotgun (WGS) entry which is preliminary data.</text>
</comment>
<feature type="chain" id="PRO_5046424011" evidence="1">
    <location>
        <begin position="23"/>
        <end position="308"/>
    </location>
</feature>
<protein>
    <submittedName>
        <fullName evidence="2">Uncharacterized protein</fullName>
    </submittedName>
</protein>
<accession>A0ABR9AM08</accession>
<dbReference type="RefSeq" id="WP_192010268.1">
    <property type="nucleotide sequence ID" value="NZ_JACYTQ010000003.1"/>
</dbReference>
<dbReference type="EMBL" id="JACYTQ010000003">
    <property type="protein sequence ID" value="MBD8489392.1"/>
    <property type="molecule type" value="Genomic_DNA"/>
</dbReference>
<proteinExistence type="predicted"/>
<name>A0ABR9AM08_9BACT</name>
<gene>
    <name evidence="2" type="ORF">IFO69_11610</name>
</gene>
<sequence>MKKLSAILSCFLFIIPSILVHGQQSFDLISLESKTFFGNFSIVPGSAKKITDRAGYDNQPCFINNLQVAFSSIDEKGNSDIILYSFDKENFTNMTRTSDKSEFSPRLTDCGQYISAVTVEEDSTQRLWLYPINFGEPELLYDDIEPVGYYAWYNNIAAMYLLGEPNELVYPYSRDNVITLAENVGRSIQKRPKTSQITYIDHGASVVLNGKSTYEIKFYDIDEKNTGNYGVALSESDDFVWIDKNTMLMAQGQELYIKKVNKNLDWEKIASVSMPGYGNISRLAVSPKGDKIVLVMERKIDTVATNAD</sequence>
<dbReference type="InterPro" id="IPR011042">
    <property type="entry name" value="6-blade_b-propeller_TolB-like"/>
</dbReference>
<reference evidence="2 3" key="1">
    <citation type="submission" date="2020-09" db="EMBL/GenBank/DDBJ databases">
        <title>Echinicola sp. CAU 1574 isolated from sand of Sido Beach.</title>
        <authorList>
            <person name="Kim W."/>
        </authorList>
    </citation>
    <scope>NUCLEOTIDE SEQUENCE [LARGE SCALE GENOMIC DNA]</scope>
    <source>
        <strain evidence="2 3">CAU 1574</strain>
    </source>
</reference>
<organism evidence="2 3">
    <name type="scientific">Echinicola arenosa</name>
    <dbReference type="NCBI Taxonomy" id="2774144"/>
    <lineage>
        <taxon>Bacteria</taxon>
        <taxon>Pseudomonadati</taxon>
        <taxon>Bacteroidota</taxon>
        <taxon>Cytophagia</taxon>
        <taxon>Cytophagales</taxon>
        <taxon>Cyclobacteriaceae</taxon>
        <taxon>Echinicola</taxon>
    </lineage>
</organism>
<keyword evidence="1" id="KW-0732">Signal</keyword>
<evidence type="ECO:0000313" key="2">
    <source>
        <dbReference type="EMBL" id="MBD8489392.1"/>
    </source>
</evidence>
<evidence type="ECO:0000313" key="3">
    <source>
        <dbReference type="Proteomes" id="UP000647133"/>
    </source>
</evidence>
<dbReference type="Proteomes" id="UP000647133">
    <property type="component" value="Unassembled WGS sequence"/>
</dbReference>
<evidence type="ECO:0000256" key="1">
    <source>
        <dbReference type="SAM" id="SignalP"/>
    </source>
</evidence>
<dbReference type="SUPFAM" id="SSF82171">
    <property type="entry name" value="DPP6 N-terminal domain-like"/>
    <property type="match status" value="1"/>
</dbReference>